<keyword evidence="2" id="KW-0812">Transmembrane</keyword>
<dbReference type="Proteomes" id="UP000251571">
    <property type="component" value="Unassembled WGS sequence"/>
</dbReference>
<dbReference type="Proteomes" id="UP000245839">
    <property type="component" value="Unassembled WGS sequence"/>
</dbReference>
<feature type="transmembrane region" description="Helical" evidence="2">
    <location>
        <begin position="12"/>
        <end position="33"/>
    </location>
</feature>
<feature type="region of interest" description="Disordered" evidence="1">
    <location>
        <begin position="174"/>
        <end position="225"/>
    </location>
</feature>
<feature type="compositionally biased region" description="Basic residues" evidence="1">
    <location>
        <begin position="105"/>
        <end position="122"/>
    </location>
</feature>
<reference evidence="4 6" key="1">
    <citation type="submission" date="2016-10" db="EMBL/GenBank/DDBJ databases">
        <authorList>
            <person name="Cai Z."/>
        </authorList>
    </citation>
    <scope>NUCLEOTIDE SEQUENCE [LARGE SCALE GENOMIC DNA]</scope>
    <source>
        <strain evidence="4 6">DSM 25227</strain>
    </source>
</reference>
<evidence type="ECO:0000313" key="4">
    <source>
        <dbReference type="EMBL" id="SSA44654.1"/>
    </source>
</evidence>
<evidence type="ECO:0000313" key="6">
    <source>
        <dbReference type="Proteomes" id="UP000251571"/>
    </source>
</evidence>
<organism evidence="4 6">
    <name type="scientific">Jannaschia seohaensis</name>
    <dbReference type="NCBI Taxonomy" id="475081"/>
    <lineage>
        <taxon>Bacteria</taxon>
        <taxon>Pseudomonadati</taxon>
        <taxon>Pseudomonadota</taxon>
        <taxon>Alphaproteobacteria</taxon>
        <taxon>Rhodobacterales</taxon>
        <taxon>Roseobacteraceae</taxon>
        <taxon>Jannaschia</taxon>
    </lineage>
</organism>
<proteinExistence type="predicted"/>
<feature type="compositionally biased region" description="Basic and acidic residues" evidence="1">
    <location>
        <begin position="203"/>
        <end position="219"/>
    </location>
</feature>
<reference evidence="3 5" key="2">
    <citation type="submission" date="2018-03" db="EMBL/GenBank/DDBJ databases">
        <title>Genomic Encyclopedia of Archaeal and Bacterial Type Strains, Phase II (KMG-II): from individual species to whole genera.</title>
        <authorList>
            <person name="Goeker M."/>
        </authorList>
    </citation>
    <scope>NUCLEOTIDE SEQUENCE [LARGE SCALE GENOMIC DNA]</scope>
    <source>
        <strain evidence="3 5">DSM 25227</strain>
    </source>
</reference>
<name>A0A2Y9AJH5_9RHOB</name>
<feature type="region of interest" description="Disordered" evidence="1">
    <location>
        <begin position="79"/>
        <end position="122"/>
    </location>
</feature>
<evidence type="ECO:0000256" key="2">
    <source>
        <dbReference type="SAM" id="Phobius"/>
    </source>
</evidence>
<evidence type="ECO:0000313" key="3">
    <source>
        <dbReference type="EMBL" id="PWJ20558.1"/>
    </source>
</evidence>
<accession>A0A2Y9AJH5</accession>
<keyword evidence="2" id="KW-1133">Transmembrane helix</keyword>
<dbReference type="AlphaFoldDB" id="A0A2Y9AJH5"/>
<evidence type="ECO:0000313" key="5">
    <source>
        <dbReference type="Proteomes" id="UP000245839"/>
    </source>
</evidence>
<protein>
    <submittedName>
        <fullName evidence="4">Uncharacterized protein</fullName>
    </submittedName>
</protein>
<feature type="compositionally biased region" description="Basic and acidic residues" evidence="1">
    <location>
        <begin position="183"/>
        <end position="195"/>
    </location>
</feature>
<sequence length="344" mass="37801">MYDKFFQAGAGGVGSARAMVIMLMVMPLLVWPLQVSALELVVPRVSPTLELLVSSLRTNEQIRSAGWRATFFPAAQTEIPRKGRSGHGPGFDRRGALRGGGQPFRRGRRRERRSRRSRHRVGRVVAGCHGLRPRRARRSSAWRDARRGPGWRLCLDRIGRSIDGPEVARFRHRAGTAQLHARQLPERSARREQPRAHGTRLLQHADGRDPGDGDPDPDRGLPGLCPGLDGVPAPPHLVAAIAASLVVTLLLKLVPRLSLLHNAVWIGKGYVGVWLAYTAFGLPREIVDCAGRRGDGVPDLHLHRAAALRPGPHELYCLSVPVDLARPAGGHGLPDRHNRARRPS</sequence>
<keyword evidence="2" id="KW-0472">Membrane</keyword>
<gene>
    <name evidence="3" type="ORF">BCF38_103377</name>
    <name evidence="4" type="ORF">SAMN05421539_103377</name>
</gene>
<dbReference type="EMBL" id="QGDJ01000003">
    <property type="protein sequence ID" value="PWJ20558.1"/>
    <property type="molecule type" value="Genomic_DNA"/>
</dbReference>
<evidence type="ECO:0000256" key="1">
    <source>
        <dbReference type="SAM" id="MobiDB-lite"/>
    </source>
</evidence>
<keyword evidence="5" id="KW-1185">Reference proteome</keyword>
<dbReference type="EMBL" id="UETC01000003">
    <property type="protein sequence ID" value="SSA44654.1"/>
    <property type="molecule type" value="Genomic_DNA"/>
</dbReference>